<dbReference type="Gene3D" id="3.20.20.80">
    <property type="entry name" value="Glycosidases"/>
    <property type="match status" value="1"/>
</dbReference>
<dbReference type="AlphaFoldDB" id="A0A0M0JWE7"/>
<keyword evidence="2 4" id="KW-0378">Hydrolase</keyword>
<gene>
    <name evidence="4" type="ORF">Ctob_013864</name>
</gene>
<dbReference type="Pfam" id="PF01055">
    <property type="entry name" value="Glyco_hydro_31_2nd"/>
    <property type="match status" value="1"/>
</dbReference>
<evidence type="ECO:0000259" key="3">
    <source>
        <dbReference type="SMART" id="SM00458"/>
    </source>
</evidence>
<evidence type="ECO:0000313" key="4">
    <source>
        <dbReference type="EMBL" id="KOO30961.1"/>
    </source>
</evidence>
<dbReference type="InterPro" id="IPR035992">
    <property type="entry name" value="Ricin_B-like_lectins"/>
</dbReference>
<dbReference type="Gene3D" id="2.60.40.1760">
    <property type="entry name" value="glycosyl hydrolase (family 31)"/>
    <property type="match status" value="1"/>
</dbReference>
<proteinExistence type="inferred from homology"/>
<dbReference type="CDD" id="cd14752">
    <property type="entry name" value="GH31_N"/>
    <property type="match status" value="1"/>
</dbReference>
<dbReference type="OrthoDB" id="5839090at2759"/>
<reference evidence="5" key="1">
    <citation type="journal article" date="2015" name="PLoS Genet.">
        <title>Genome Sequence and Transcriptome Analyses of Chrysochromulina tobin: Metabolic Tools for Enhanced Algal Fitness in the Prominent Order Prymnesiales (Haptophyceae).</title>
        <authorList>
            <person name="Hovde B.T."/>
            <person name="Deodato C.R."/>
            <person name="Hunsperger H.M."/>
            <person name="Ryken S.A."/>
            <person name="Yost W."/>
            <person name="Jha R.K."/>
            <person name="Patterson J."/>
            <person name="Monnat R.J. Jr."/>
            <person name="Barlow S.B."/>
            <person name="Starkenburg S.R."/>
            <person name="Cattolico R.A."/>
        </authorList>
    </citation>
    <scope>NUCLEOTIDE SEQUENCE</scope>
    <source>
        <strain evidence="5">CCMP291</strain>
    </source>
</reference>
<dbReference type="Gene3D" id="2.60.40.1180">
    <property type="entry name" value="Golgi alpha-mannosidase II"/>
    <property type="match status" value="2"/>
</dbReference>
<feature type="domain" description="Ricin B lectin" evidence="3">
    <location>
        <begin position="806"/>
        <end position="939"/>
    </location>
</feature>
<dbReference type="InterPro" id="IPR013780">
    <property type="entry name" value="Glyco_hydro_b"/>
</dbReference>
<keyword evidence="2" id="KW-0326">Glycosidase</keyword>
<dbReference type="PROSITE" id="PS50231">
    <property type="entry name" value="RICIN_B_LECTIN"/>
    <property type="match status" value="1"/>
</dbReference>
<accession>A0A0M0JWE7</accession>
<evidence type="ECO:0000256" key="2">
    <source>
        <dbReference type="RuleBase" id="RU361185"/>
    </source>
</evidence>
<dbReference type="SMART" id="SM00458">
    <property type="entry name" value="RICIN"/>
    <property type="match status" value="1"/>
</dbReference>
<dbReference type="InterPro" id="IPR000322">
    <property type="entry name" value="Glyco_hydro_31_TIM"/>
</dbReference>
<comment type="caution">
    <text evidence="4">The sequence shown here is derived from an EMBL/GenBank/DDBJ whole genome shotgun (WGS) entry which is preliminary data.</text>
</comment>
<dbReference type="Gene3D" id="2.80.10.50">
    <property type="match status" value="1"/>
</dbReference>
<dbReference type="Proteomes" id="UP000037460">
    <property type="component" value="Unassembled WGS sequence"/>
</dbReference>
<organism evidence="4 5">
    <name type="scientific">Chrysochromulina tobinii</name>
    <dbReference type="NCBI Taxonomy" id="1460289"/>
    <lineage>
        <taxon>Eukaryota</taxon>
        <taxon>Haptista</taxon>
        <taxon>Haptophyta</taxon>
        <taxon>Prymnesiophyceae</taxon>
        <taxon>Prymnesiales</taxon>
        <taxon>Chrysochromulinaceae</taxon>
        <taxon>Chrysochromulina</taxon>
    </lineage>
</organism>
<dbReference type="Pfam" id="PF17137">
    <property type="entry name" value="DUF5110"/>
    <property type="match status" value="1"/>
</dbReference>
<comment type="similarity">
    <text evidence="1 2">Belongs to the glycosyl hydrolase 31 family.</text>
</comment>
<dbReference type="InterPro" id="IPR033403">
    <property type="entry name" value="DUF5110"/>
</dbReference>
<dbReference type="GO" id="GO:0030246">
    <property type="term" value="F:carbohydrate binding"/>
    <property type="evidence" value="ECO:0007669"/>
    <property type="project" value="InterPro"/>
</dbReference>
<name>A0A0M0JWE7_9EUKA</name>
<dbReference type="SUPFAM" id="SSF51011">
    <property type="entry name" value="Glycosyl hydrolase domain"/>
    <property type="match status" value="1"/>
</dbReference>
<dbReference type="GO" id="GO:0005975">
    <property type="term" value="P:carbohydrate metabolic process"/>
    <property type="evidence" value="ECO:0007669"/>
    <property type="project" value="InterPro"/>
</dbReference>
<dbReference type="InterPro" id="IPR011013">
    <property type="entry name" value="Gal_mutarotase_sf_dom"/>
</dbReference>
<evidence type="ECO:0000256" key="1">
    <source>
        <dbReference type="ARBA" id="ARBA00007806"/>
    </source>
</evidence>
<keyword evidence="5" id="KW-1185">Reference proteome</keyword>
<protein>
    <submittedName>
        <fullName evidence="4">Glycoside hydrolase family protein</fullName>
    </submittedName>
</protein>
<dbReference type="InterPro" id="IPR017853">
    <property type="entry name" value="GH"/>
</dbReference>
<dbReference type="EMBL" id="JWZX01002114">
    <property type="protein sequence ID" value="KOO30961.1"/>
    <property type="molecule type" value="Genomic_DNA"/>
</dbReference>
<sequence>MVPAIMTIALTLASAPIDLAARKAARRAMHLRTRAADEASTISFGSGTLGDIKDIKCDSTVCQITASTANTSGADAPATVALRLYFHGPTIVRWWAQLDGNFSDIGAAADVLVGHSPVALAPAVDKGNYVKVGPVVAPDDEPAVYARVYKSPCRLSLVVGDTVLMSEALPLSWNRHSMWQTSARDVAPSPTGLSKEWFFGGGMQNGRWSHRDTSITIAVDYNWARGGHPNSAPWYVSSAGFGVLRNTWAPGTYTFGAPVITSHNESSRFDAFIALSPRQSLKEVLGLYTSLTGAPFLPPLYALFLGDSDCYHNERHGNSTRTAIGVADLYVQHQMPHGWMLVNDGYGCGYGEGPVDFPQDLSDLTYVDLTYVYSELHKRGMYGGLWTSTGMPNIAAEVGVAGSRVCKTDVGWIGAGYKYAFDGVELCAGGIENHSDARRFIWTVEGWAGTHRNAVMWTGDDSGSFDYIEWQIPTFVGCGFSAQAHVSGDVDGIFGGSAETYVRDLQMKALTTTVMTMSGWAQNPDKQPWSYGEPYTSINRASLELKASMTPYLYTLSRIAYDTGVPPVRAMLLEFPTDEYLYASSTFTDFEYMAGPWLLVAPVFHPLTSPTATRRDIYLPGNASMTWHSFWDGSAYKGGTSLDAYDAPLATLPLFVRSGAIIPTWMPLMSFDAALHDPIILEIWPDGSSSFELYEDDGVTRAALPPQSAYARIPISVVAPDGYVAGTGKTGNVTISIGASVGSFTGQLTCAPKCPPSGGVQLLDGNGTVIDTLHACSSVAELEYLPSGWFHDRTLQPAAGGLLMVKTPQLDAVHAYKVVLSEGTRFPHLGTAPCAPSGSMPAQRFSWNASSGLLHDASGGCITIGEDDDPDSHTKAVEVKPCDGTMGAKQKWAQKKSGQLYSVSSGGNSCIDEDVGVHSIEMYSCHEESAAGNQAWQLPSGADPIGVITSVQSGFCWQVNP</sequence>
<dbReference type="InterPro" id="IPR048395">
    <property type="entry name" value="Glyco_hydro_31_C"/>
</dbReference>
<dbReference type="SUPFAM" id="SSF51445">
    <property type="entry name" value="(Trans)glycosidases"/>
    <property type="match status" value="1"/>
</dbReference>
<dbReference type="SUPFAM" id="SSF50370">
    <property type="entry name" value="Ricin B-like lectins"/>
    <property type="match status" value="1"/>
</dbReference>
<dbReference type="Pfam" id="PF00652">
    <property type="entry name" value="Ricin_B_lectin"/>
    <property type="match status" value="1"/>
</dbReference>
<dbReference type="PANTHER" id="PTHR22762">
    <property type="entry name" value="ALPHA-GLUCOSIDASE"/>
    <property type="match status" value="1"/>
</dbReference>
<dbReference type="SUPFAM" id="SSF74650">
    <property type="entry name" value="Galactose mutarotase-like"/>
    <property type="match status" value="1"/>
</dbReference>
<dbReference type="GO" id="GO:0004553">
    <property type="term" value="F:hydrolase activity, hydrolyzing O-glycosyl compounds"/>
    <property type="evidence" value="ECO:0007669"/>
    <property type="project" value="InterPro"/>
</dbReference>
<dbReference type="PANTHER" id="PTHR22762:SF120">
    <property type="entry name" value="HETEROGLYCAN GLUCOSIDASE 1"/>
    <property type="match status" value="1"/>
</dbReference>
<evidence type="ECO:0000313" key="5">
    <source>
        <dbReference type="Proteomes" id="UP000037460"/>
    </source>
</evidence>
<dbReference type="InterPro" id="IPR000772">
    <property type="entry name" value="Ricin_B_lectin"/>
</dbReference>
<dbReference type="Pfam" id="PF21365">
    <property type="entry name" value="Glyco_hydro_31_3rd"/>
    <property type="match status" value="1"/>
</dbReference>